<name>A0ABW7U649_9ACTN</name>
<reference evidence="1 2" key="1">
    <citation type="submission" date="2024-10" db="EMBL/GenBank/DDBJ databases">
        <title>The Natural Products Discovery Center: Release of the First 8490 Sequenced Strains for Exploring Actinobacteria Biosynthetic Diversity.</title>
        <authorList>
            <person name="Kalkreuter E."/>
            <person name="Kautsar S.A."/>
            <person name="Yang D."/>
            <person name="Bader C.D."/>
            <person name="Teijaro C.N."/>
            <person name="Fluegel L."/>
            <person name="Davis C.M."/>
            <person name="Simpson J.R."/>
            <person name="Lauterbach L."/>
            <person name="Steele A.D."/>
            <person name="Gui C."/>
            <person name="Meng S."/>
            <person name="Li G."/>
            <person name="Viehrig K."/>
            <person name="Ye F."/>
            <person name="Su P."/>
            <person name="Kiefer A.F."/>
            <person name="Nichols A."/>
            <person name="Cepeda A.J."/>
            <person name="Yan W."/>
            <person name="Fan B."/>
            <person name="Jiang Y."/>
            <person name="Adhikari A."/>
            <person name="Zheng C.-J."/>
            <person name="Schuster L."/>
            <person name="Cowan T.M."/>
            <person name="Smanski M.J."/>
            <person name="Chevrette M.G."/>
            <person name="De Carvalho L.P.S."/>
            <person name="Shen B."/>
        </authorList>
    </citation>
    <scope>NUCLEOTIDE SEQUENCE [LARGE SCALE GENOMIC DNA]</scope>
    <source>
        <strain evidence="1 2">NPDC020602</strain>
    </source>
</reference>
<dbReference type="RefSeq" id="WP_398709758.1">
    <property type="nucleotide sequence ID" value="NZ_JBIRUI010000006.1"/>
</dbReference>
<dbReference type="EMBL" id="JBIRUI010000006">
    <property type="protein sequence ID" value="MFI1715100.1"/>
    <property type="molecule type" value="Genomic_DNA"/>
</dbReference>
<organism evidence="1 2">
    <name type="scientific">Streptomyces litmocidini</name>
    <dbReference type="NCBI Taxonomy" id="67318"/>
    <lineage>
        <taxon>Bacteria</taxon>
        <taxon>Bacillati</taxon>
        <taxon>Actinomycetota</taxon>
        <taxon>Actinomycetes</taxon>
        <taxon>Kitasatosporales</taxon>
        <taxon>Streptomycetaceae</taxon>
        <taxon>Streptomyces</taxon>
    </lineage>
</organism>
<accession>A0ABW7U649</accession>
<evidence type="ECO:0000313" key="1">
    <source>
        <dbReference type="EMBL" id="MFI1715100.1"/>
    </source>
</evidence>
<comment type="caution">
    <text evidence="1">The sequence shown here is derived from an EMBL/GenBank/DDBJ whole genome shotgun (WGS) entry which is preliminary data.</text>
</comment>
<evidence type="ECO:0008006" key="3">
    <source>
        <dbReference type="Google" id="ProtNLM"/>
    </source>
</evidence>
<sequence>MKSYRVQIQTFGSLAVVTPVGGAEEATPEEGRRLLARELEALPGGIEYLLLGVDLVQAADVVAQVRRWALDRSVRFATLGGVHAQRSPPVPLLLPPALDREAAVPVAEDLRRTLVGRTVLQRAAGARRARGGGLRPPDIAT</sequence>
<keyword evidence="2" id="KW-1185">Reference proteome</keyword>
<gene>
    <name evidence="1" type="ORF">ACH407_16225</name>
</gene>
<proteinExistence type="predicted"/>
<evidence type="ECO:0000313" key="2">
    <source>
        <dbReference type="Proteomes" id="UP001611339"/>
    </source>
</evidence>
<protein>
    <recommendedName>
        <fullName evidence="3">STAS domain-containing protein</fullName>
    </recommendedName>
</protein>
<dbReference type="Proteomes" id="UP001611339">
    <property type="component" value="Unassembled WGS sequence"/>
</dbReference>